<dbReference type="SMART" id="SM00448">
    <property type="entry name" value="REC"/>
    <property type="match status" value="1"/>
</dbReference>
<organism evidence="12 13">
    <name type="scientific">Circinella minor</name>
    <dbReference type="NCBI Taxonomy" id="1195481"/>
    <lineage>
        <taxon>Eukaryota</taxon>
        <taxon>Fungi</taxon>
        <taxon>Fungi incertae sedis</taxon>
        <taxon>Mucoromycota</taxon>
        <taxon>Mucoromycotina</taxon>
        <taxon>Mucoromycetes</taxon>
        <taxon>Mucorales</taxon>
        <taxon>Lichtheimiaceae</taxon>
        <taxon>Circinella</taxon>
    </lineage>
</organism>
<evidence type="ECO:0000256" key="3">
    <source>
        <dbReference type="ARBA" id="ARBA00023012"/>
    </source>
</evidence>
<dbReference type="Proteomes" id="UP000646827">
    <property type="component" value="Unassembled WGS sequence"/>
</dbReference>
<keyword evidence="2 9" id="KW-0597">Phosphoprotein</keyword>
<protein>
    <recommendedName>
        <fullName evidence="8">Transcription factor</fullName>
    </recommendedName>
</protein>
<dbReference type="EMBL" id="JAEPRB010000016">
    <property type="protein sequence ID" value="KAG2226454.1"/>
    <property type="molecule type" value="Genomic_DNA"/>
</dbReference>
<evidence type="ECO:0000259" key="11">
    <source>
        <dbReference type="PROSITE" id="PS50110"/>
    </source>
</evidence>
<evidence type="ECO:0000256" key="8">
    <source>
        <dbReference type="PIRNR" id="PIRNR002595"/>
    </source>
</evidence>
<dbReference type="Pfam" id="PF00072">
    <property type="entry name" value="Response_reg"/>
    <property type="match status" value="1"/>
</dbReference>
<dbReference type="PANTHER" id="PTHR45339:SF1">
    <property type="entry name" value="HYBRID SIGNAL TRANSDUCTION HISTIDINE KINASE J"/>
    <property type="match status" value="1"/>
</dbReference>
<gene>
    <name evidence="12" type="ORF">INT45_014198</name>
</gene>
<evidence type="ECO:0000256" key="1">
    <source>
        <dbReference type="ARBA" id="ARBA00004123"/>
    </source>
</evidence>
<evidence type="ECO:0000313" key="13">
    <source>
        <dbReference type="Proteomes" id="UP000646827"/>
    </source>
</evidence>
<evidence type="ECO:0000256" key="6">
    <source>
        <dbReference type="ARBA" id="ARBA00023163"/>
    </source>
</evidence>
<evidence type="ECO:0000256" key="9">
    <source>
        <dbReference type="PROSITE-ProRule" id="PRU00169"/>
    </source>
</evidence>
<sequence>MLDPTLPDPSASSTTIPTTTTKTVTKKGNQQGGTGIPDFVKKLFCMLEECIYPHIFSWSAKGDTFVVKDPSEFAKVILPSHFKHSNFSSFVRQLNKYDFHKVRNPDDRRRRVYGDQAWEFQHPNFKYNRKDLLEGIKRKATGKAAAAARAANNNDTSIDGSDTHRHSNLSSSSLSSSNCTKNELKEMTIKLQEQIQKIQESQTKMSSHMQLCDTKYNAIVEAVDRFRNNMAAQETLMRDIMQHLMTPITTTASSTSNDNNSESPPPEMQKLLQTYNEVSRANTDQMNRISKLVEHMQNDSVITMSSITTSATTTTAATTIPSMGPLAPFNFAIHNNTNNTPTTNNNITTTSLNNSHQQQHSYMPPYPVTTTTPQQTSIPPSMPLKVAMSSPSLRRKSNIPGWSIPPRVLLVDDDLIFRRLSTKLLQVAGCTIDVAADGLEAITKLGSGSYDIVLMDIMMPKLDGISATRNIRQYDTWTPIISMTSNTTDRDVQEYILSGMTDVLPKPLDQRTLRKLLERYCAHLKAVRQGYYGNNNVIEGAQITDIIENNEKGKQPMIATPPVIISTSSFLDSMQTDTIQLDQHQQQNQQQQQQQQQQHDQDNSNHRWQVFVNNSHFIPPTSQPTGQIEDDEVTRVWKKAKLSSNDD</sequence>
<comment type="caution">
    <text evidence="12">The sequence shown here is derived from an EMBL/GenBank/DDBJ whole genome shotgun (WGS) entry which is preliminary data.</text>
</comment>
<proteinExistence type="predicted"/>
<evidence type="ECO:0000256" key="2">
    <source>
        <dbReference type="ARBA" id="ARBA00022553"/>
    </source>
</evidence>
<accession>A0A8H7SA15</accession>
<dbReference type="Gene3D" id="1.10.10.10">
    <property type="entry name" value="Winged helix-like DNA-binding domain superfamily/Winged helix DNA-binding domain"/>
    <property type="match status" value="1"/>
</dbReference>
<dbReference type="GO" id="GO:0003700">
    <property type="term" value="F:DNA-binding transcription factor activity"/>
    <property type="evidence" value="ECO:0007669"/>
    <property type="project" value="UniProtKB-UniRule"/>
</dbReference>
<feature type="modified residue" description="4-aspartylphosphate" evidence="9">
    <location>
        <position position="456"/>
    </location>
</feature>
<feature type="domain" description="Response regulatory" evidence="11">
    <location>
        <begin position="407"/>
        <end position="521"/>
    </location>
</feature>
<evidence type="ECO:0000256" key="7">
    <source>
        <dbReference type="ARBA" id="ARBA00023242"/>
    </source>
</evidence>
<evidence type="ECO:0000313" key="12">
    <source>
        <dbReference type="EMBL" id="KAG2226454.1"/>
    </source>
</evidence>
<feature type="region of interest" description="Disordered" evidence="10">
    <location>
        <begin position="582"/>
        <end position="603"/>
    </location>
</feature>
<evidence type="ECO:0000256" key="4">
    <source>
        <dbReference type="ARBA" id="ARBA00023015"/>
    </source>
</evidence>
<feature type="compositionally biased region" description="Low complexity" evidence="10">
    <location>
        <begin position="168"/>
        <end position="178"/>
    </location>
</feature>
<dbReference type="GO" id="GO:0043565">
    <property type="term" value="F:sequence-specific DNA binding"/>
    <property type="evidence" value="ECO:0007669"/>
    <property type="project" value="InterPro"/>
</dbReference>
<evidence type="ECO:0000256" key="5">
    <source>
        <dbReference type="ARBA" id="ARBA00023125"/>
    </source>
</evidence>
<dbReference type="Pfam" id="PF00447">
    <property type="entry name" value="HSF_DNA-bind"/>
    <property type="match status" value="1"/>
</dbReference>
<dbReference type="PANTHER" id="PTHR45339">
    <property type="entry name" value="HYBRID SIGNAL TRANSDUCTION HISTIDINE KINASE J"/>
    <property type="match status" value="1"/>
</dbReference>
<dbReference type="PROSITE" id="PS00434">
    <property type="entry name" value="HSF_DOMAIN"/>
    <property type="match status" value="1"/>
</dbReference>
<evidence type="ECO:0000256" key="10">
    <source>
        <dbReference type="SAM" id="MobiDB-lite"/>
    </source>
</evidence>
<keyword evidence="7 8" id="KW-0539">Nucleus</keyword>
<dbReference type="SUPFAM" id="SSF52172">
    <property type="entry name" value="CheY-like"/>
    <property type="match status" value="1"/>
</dbReference>
<dbReference type="PROSITE" id="PS50110">
    <property type="entry name" value="RESPONSE_REGULATORY"/>
    <property type="match status" value="1"/>
</dbReference>
<feature type="compositionally biased region" description="Low complexity" evidence="10">
    <location>
        <begin position="14"/>
        <end position="29"/>
    </location>
</feature>
<feature type="compositionally biased region" description="Low complexity" evidence="10">
    <location>
        <begin position="582"/>
        <end position="598"/>
    </location>
</feature>
<dbReference type="SMART" id="SM00415">
    <property type="entry name" value="HSF"/>
    <property type="match status" value="1"/>
</dbReference>
<keyword evidence="4 8" id="KW-0805">Transcription regulation</keyword>
<dbReference type="SUPFAM" id="SSF46785">
    <property type="entry name" value="Winged helix' DNA-binding domain"/>
    <property type="match status" value="1"/>
</dbReference>
<dbReference type="PIRSF" id="PIRSF002595">
    <property type="entry name" value="RR_SKN7"/>
    <property type="match status" value="1"/>
</dbReference>
<dbReference type="InterPro" id="IPR014402">
    <property type="entry name" value="Sig_transdc_resp-reg_Skn7"/>
</dbReference>
<dbReference type="InterPro" id="IPR000232">
    <property type="entry name" value="HSF_DNA-bd"/>
</dbReference>
<keyword evidence="3" id="KW-0902">Two-component regulatory system</keyword>
<dbReference type="InterPro" id="IPR001789">
    <property type="entry name" value="Sig_transdc_resp-reg_receiver"/>
</dbReference>
<dbReference type="GO" id="GO:0005634">
    <property type="term" value="C:nucleus"/>
    <property type="evidence" value="ECO:0007669"/>
    <property type="project" value="UniProtKB-SubCell"/>
</dbReference>
<dbReference type="AlphaFoldDB" id="A0A8H7SA15"/>
<dbReference type="Gene3D" id="3.40.50.2300">
    <property type="match status" value="1"/>
</dbReference>
<reference evidence="12 13" key="1">
    <citation type="submission" date="2020-12" db="EMBL/GenBank/DDBJ databases">
        <title>Metabolic potential, ecology and presence of endohyphal bacteria is reflected in genomic diversity of Mucoromycotina.</title>
        <authorList>
            <person name="Muszewska A."/>
            <person name="Okrasinska A."/>
            <person name="Steczkiewicz K."/>
            <person name="Drgas O."/>
            <person name="Orlowska M."/>
            <person name="Perlinska-Lenart U."/>
            <person name="Aleksandrzak-Piekarczyk T."/>
            <person name="Szatraj K."/>
            <person name="Zielenkiewicz U."/>
            <person name="Pilsyk S."/>
            <person name="Malc E."/>
            <person name="Mieczkowski P."/>
            <person name="Kruszewska J.S."/>
            <person name="Biernat P."/>
            <person name="Pawlowska J."/>
        </authorList>
    </citation>
    <scope>NUCLEOTIDE SEQUENCE [LARGE SCALE GENOMIC DNA]</scope>
    <source>
        <strain evidence="12 13">CBS 142.35</strain>
    </source>
</reference>
<keyword evidence="6 8" id="KW-0804">Transcription</keyword>
<dbReference type="PRINTS" id="PR00056">
    <property type="entry name" value="HSFDOMAIN"/>
</dbReference>
<dbReference type="FunFam" id="1.10.10.10:FF:000027">
    <property type="entry name" value="Heat shock transcription factor 1"/>
    <property type="match status" value="1"/>
</dbReference>
<dbReference type="InterPro" id="IPR036388">
    <property type="entry name" value="WH-like_DNA-bd_sf"/>
</dbReference>
<dbReference type="OrthoDB" id="60033at2759"/>
<dbReference type="GO" id="GO:0000156">
    <property type="term" value="F:phosphorelay response regulator activity"/>
    <property type="evidence" value="ECO:0007669"/>
    <property type="project" value="InterPro"/>
</dbReference>
<keyword evidence="5 8" id="KW-0238">DNA-binding</keyword>
<dbReference type="GO" id="GO:0006357">
    <property type="term" value="P:regulation of transcription by RNA polymerase II"/>
    <property type="evidence" value="ECO:0007669"/>
    <property type="project" value="UniProtKB-UniRule"/>
</dbReference>
<feature type="region of interest" description="Disordered" evidence="10">
    <location>
        <begin position="148"/>
        <end position="179"/>
    </location>
</feature>
<dbReference type="CDD" id="cd17546">
    <property type="entry name" value="REC_hyHK_CKI1_RcsC-like"/>
    <property type="match status" value="1"/>
</dbReference>
<dbReference type="InterPro" id="IPR011006">
    <property type="entry name" value="CheY-like_superfamily"/>
</dbReference>
<keyword evidence="13" id="KW-1185">Reference proteome</keyword>
<comment type="subcellular location">
    <subcellularLocation>
        <location evidence="1 8">Nucleus</location>
    </subcellularLocation>
</comment>
<name>A0A8H7SA15_9FUNG</name>
<dbReference type="InterPro" id="IPR036390">
    <property type="entry name" value="WH_DNA-bd_sf"/>
</dbReference>
<feature type="region of interest" description="Disordered" evidence="10">
    <location>
        <begin position="1"/>
        <end position="32"/>
    </location>
</feature>